<comment type="caution">
    <text evidence="8">The sequence shown here is derived from an EMBL/GenBank/DDBJ whole genome shotgun (WGS) entry which is preliminary data.</text>
</comment>
<dbReference type="InterPro" id="IPR018464">
    <property type="entry name" value="CENP-O"/>
</dbReference>
<keyword evidence="9" id="KW-1185">Reference proteome</keyword>
<feature type="region of interest" description="Disordered" evidence="7">
    <location>
        <begin position="51"/>
        <end position="83"/>
    </location>
</feature>
<evidence type="ECO:0000256" key="4">
    <source>
        <dbReference type="ARBA" id="ARBA00022454"/>
    </source>
</evidence>
<evidence type="ECO:0008006" key="10">
    <source>
        <dbReference type="Google" id="ProtNLM"/>
    </source>
</evidence>
<evidence type="ECO:0000256" key="5">
    <source>
        <dbReference type="ARBA" id="ARBA00023242"/>
    </source>
</evidence>
<evidence type="ECO:0000256" key="3">
    <source>
        <dbReference type="ARBA" id="ARBA00007321"/>
    </source>
</evidence>
<gene>
    <name evidence="8" type="ORF">VTL71DRAFT_2973</name>
</gene>
<evidence type="ECO:0000256" key="1">
    <source>
        <dbReference type="ARBA" id="ARBA00004123"/>
    </source>
</evidence>
<feature type="compositionally biased region" description="Low complexity" evidence="7">
    <location>
        <begin position="58"/>
        <end position="83"/>
    </location>
</feature>
<evidence type="ECO:0000313" key="9">
    <source>
        <dbReference type="Proteomes" id="UP001595075"/>
    </source>
</evidence>
<accession>A0ABR4C5S7</accession>
<protein>
    <recommendedName>
        <fullName evidence="10">Cenp-O kinetochore centromere component</fullName>
    </recommendedName>
</protein>
<dbReference type="EMBL" id="JAZHXI010000012">
    <property type="protein sequence ID" value="KAL2065304.1"/>
    <property type="molecule type" value="Genomic_DNA"/>
</dbReference>
<evidence type="ECO:0000313" key="8">
    <source>
        <dbReference type="EMBL" id="KAL2065304.1"/>
    </source>
</evidence>
<proteinExistence type="inferred from homology"/>
<dbReference type="Pfam" id="PF09496">
    <property type="entry name" value="CENP-O"/>
    <property type="match status" value="1"/>
</dbReference>
<keyword evidence="6" id="KW-0137">Centromere</keyword>
<comment type="subcellular location">
    <subcellularLocation>
        <location evidence="2">Chromosome</location>
        <location evidence="2">Centromere</location>
    </subcellularLocation>
    <subcellularLocation>
        <location evidence="1">Nucleus</location>
    </subcellularLocation>
</comment>
<organism evidence="8 9">
    <name type="scientific">Oculimacula yallundae</name>
    <dbReference type="NCBI Taxonomy" id="86028"/>
    <lineage>
        <taxon>Eukaryota</taxon>
        <taxon>Fungi</taxon>
        <taxon>Dikarya</taxon>
        <taxon>Ascomycota</taxon>
        <taxon>Pezizomycotina</taxon>
        <taxon>Leotiomycetes</taxon>
        <taxon>Helotiales</taxon>
        <taxon>Ploettnerulaceae</taxon>
        <taxon>Oculimacula</taxon>
    </lineage>
</organism>
<keyword evidence="5" id="KW-0539">Nucleus</keyword>
<comment type="similarity">
    <text evidence="3">Belongs to the CENP-O/MCM21 family.</text>
</comment>
<dbReference type="PANTHER" id="PTHR14582">
    <property type="entry name" value="INNER KINETOCHORE SUBUNIT MAL2"/>
    <property type="match status" value="1"/>
</dbReference>
<evidence type="ECO:0000256" key="6">
    <source>
        <dbReference type="ARBA" id="ARBA00023328"/>
    </source>
</evidence>
<keyword evidence="4" id="KW-0158">Chromosome</keyword>
<sequence length="323" mass="35655">MLPTTDDTSSSDAIGLQLNNEISSLQAQISALKSQRSLQISTILSSRHTKATLTRLRSSQPPSYPSKSQSQSQPSAPTLETTNTPLLTATTAQLTHNQENLYRACAGITTFRVQDPDPNAVDGGNVLGIRIDVSSMGRFVKPYYVMLNRPWAGRGEGERRGEGLLRVHRHTLPVCIPLAALAERFLPHGKGSVGPGGGVKEKGGNKQDLKRFVRALRREIVGYHNRITVVKGLRREFRLDEKESRKGKGREKVIVDISAADAETKQIRIEWVDGRIGRVVVDEKGVVKKCVVIGEDGRDWETERRVEGANMLDVGVKLREGIY</sequence>
<evidence type="ECO:0000256" key="2">
    <source>
        <dbReference type="ARBA" id="ARBA00004584"/>
    </source>
</evidence>
<reference evidence="8 9" key="1">
    <citation type="journal article" date="2024" name="Commun. Biol.">
        <title>Comparative genomic analysis of thermophilic fungi reveals convergent evolutionary adaptations and gene losses.</title>
        <authorList>
            <person name="Steindorff A.S."/>
            <person name="Aguilar-Pontes M.V."/>
            <person name="Robinson A.J."/>
            <person name="Andreopoulos B."/>
            <person name="LaButti K."/>
            <person name="Kuo A."/>
            <person name="Mondo S."/>
            <person name="Riley R."/>
            <person name="Otillar R."/>
            <person name="Haridas S."/>
            <person name="Lipzen A."/>
            <person name="Grimwood J."/>
            <person name="Schmutz J."/>
            <person name="Clum A."/>
            <person name="Reid I.D."/>
            <person name="Moisan M.C."/>
            <person name="Butler G."/>
            <person name="Nguyen T.T.M."/>
            <person name="Dewar K."/>
            <person name="Conant G."/>
            <person name="Drula E."/>
            <person name="Henrissat B."/>
            <person name="Hansel C."/>
            <person name="Singer S."/>
            <person name="Hutchinson M.I."/>
            <person name="de Vries R.P."/>
            <person name="Natvig D.O."/>
            <person name="Powell A.J."/>
            <person name="Tsang A."/>
            <person name="Grigoriev I.V."/>
        </authorList>
    </citation>
    <scope>NUCLEOTIDE SEQUENCE [LARGE SCALE GENOMIC DNA]</scope>
    <source>
        <strain evidence="8 9">CBS 494.80</strain>
    </source>
</reference>
<name>A0ABR4C5S7_9HELO</name>
<evidence type="ECO:0000256" key="7">
    <source>
        <dbReference type="SAM" id="MobiDB-lite"/>
    </source>
</evidence>
<dbReference type="Proteomes" id="UP001595075">
    <property type="component" value="Unassembled WGS sequence"/>
</dbReference>
<dbReference type="PANTHER" id="PTHR14582:SF1">
    <property type="entry name" value="CENTROMERE PROTEIN O"/>
    <property type="match status" value="1"/>
</dbReference>